<evidence type="ECO:0000259" key="8">
    <source>
        <dbReference type="Pfam" id="PF00892"/>
    </source>
</evidence>
<feature type="transmembrane region" description="Helical" evidence="7">
    <location>
        <begin position="51"/>
        <end position="72"/>
    </location>
</feature>
<protein>
    <submittedName>
        <fullName evidence="9">Drug/metabolite transporter (DMT)-like permease</fullName>
    </submittedName>
</protein>
<evidence type="ECO:0000256" key="7">
    <source>
        <dbReference type="SAM" id="Phobius"/>
    </source>
</evidence>
<evidence type="ECO:0000256" key="6">
    <source>
        <dbReference type="SAM" id="MobiDB-lite"/>
    </source>
</evidence>
<feature type="transmembrane region" description="Helical" evidence="7">
    <location>
        <begin position="26"/>
        <end position="45"/>
    </location>
</feature>
<feature type="transmembrane region" description="Helical" evidence="7">
    <location>
        <begin position="264"/>
        <end position="284"/>
    </location>
</feature>
<keyword evidence="4 7" id="KW-1133">Transmembrane helix</keyword>
<comment type="similarity">
    <text evidence="2">Belongs to the EamA transporter family.</text>
</comment>
<dbReference type="RefSeq" id="WP_183662599.1">
    <property type="nucleotide sequence ID" value="NZ_BAAAXX010000179.1"/>
</dbReference>
<dbReference type="InterPro" id="IPR050638">
    <property type="entry name" value="AA-Vitamin_Transporters"/>
</dbReference>
<reference evidence="9 10" key="1">
    <citation type="submission" date="2020-08" db="EMBL/GenBank/DDBJ databases">
        <title>Sequencing the genomes of 1000 actinobacteria strains.</title>
        <authorList>
            <person name="Klenk H.-P."/>
        </authorList>
    </citation>
    <scope>NUCLEOTIDE SEQUENCE [LARGE SCALE GENOMIC DNA]</scope>
    <source>
        <strain evidence="9 10">DSM 44320</strain>
    </source>
</reference>
<dbReference type="PANTHER" id="PTHR32322:SF2">
    <property type="entry name" value="EAMA DOMAIN-CONTAINING PROTEIN"/>
    <property type="match status" value="1"/>
</dbReference>
<accession>A0A7W5VLH4</accession>
<feature type="transmembrane region" description="Helical" evidence="7">
    <location>
        <begin position="231"/>
        <end position="252"/>
    </location>
</feature>
<feature type="region of interest" description="Disordered" evidence="6">
    <location>
        <begin position="314"/>
        <end position="335"/>
    </location>
</feature>
<dbReference type="AlphaFoldDB" id="A0A7W5VLH4"/>
<dbReference type="GO" id="GO:0016020">
    <property type="term" value="C:membrane"/>
    <property type="evidence" value="ECO:0007669"/>
    <property type="project" value="UniProtKB-SubCell"/>
</dbReference>
<keyword evidence="3 7" id="KW-0812">Transmembrane</keyword>
<dbReference type="InterPro" id="IPR037185">
    <property type="entry name" value="EmrE-like"/>
</dbReference>
<feature type="transmembrane region" description="Helical" evidence="7">
    <location>
        <begin position="290"/>
        <end position="307"/>
    </location>
</feature>
<feature type="transmembrane region" description="Helical" evidence="7">
    <location>
        <begin position="166"/>
        <end position="186"/>
    </location>
</feature>
<feature type="transmembrane region" description="Helical" evidence="7">
    <location>
        <begin position="137"/>
        <end position="160"/>
    </location>
</feature>
<dbReference type="PANTHER" id="PTHR32322">
    <property type="entry name" value="INNER MEMBRANE TRANSPORTER"/>
    <property type="match status" value="1"/>
</dbReference>
<feature type="domain" description="EamA" evidence="8">
    <location>
        <begin position="163"/>
        <end position="304"/>
    </location>
</feature>
<evidence type="ECO:0000256" key="4">
    <source>
        <dbReference type="ARBA" id="ARBA00022989"/>
    </source>
</evidence>
<dbReference type="Proteomes" id="UP000579945">
    <property type="component" value="Unassembled WGS sequence"/>
</dbReference>
<name>A0A7W5VLH4_9ACTN</name>
<feature type="compositionally biased region" description="Basic residues" evidence="6">
    <location>
        <begin position="314"/>
        <end position="326"/>
    </location>
</feature>
<comment type="caution">
    <text evidence="9">The sequence shown here is derived from an EMBL/GenBank/DDBJ whole genome shotgun (WGS) entry which is preliminary data.</text>
</comment>
<dbReference type="GeneID" id="95395770"/>
<evidence type="ECO:0000256" key="1">
    <source>
        <dbReference type="ARBA" id="ARBA00004141"/>
    </source>
</evidence>
<evidence type="ECO:0000256" key="5">
    <source>
        <dbReference type="ARBA" id="ARBA00023136"/>
    </source>
</evidence>
<dbReference type="Pfam" id="PF00892">
    <property type="entry name" value="EamA"/>
    <property type="match status" value="2"/>
</dbReference>
<feature type="transmembrane region" description="Helical" evidence="7">
    <location>
        <begin position="198"/>
        <end position="219"/>
    </location>
</feature>
<sequence>MTTATAAARPAPPLRQARTYLRSHRLSLLGAALCWGLAAVTMKHALSAFTWQAMVAIQLGSATATLWLMSLARGHRRPRLSRGLVLLAVTEPGMSSGLFVAGMLTASAATGSILANLEGLIVALAGVLLLGERLRPLGWLGIVLSLPGVWLLDGAITSWGDRTGTLLIMAGTLCAAAGSVLAARLMRHRPDRPHLDPLSVTVWQFTIATAALTVVLIPLNLGTPFASTPELTHWAAAVASGAVGLALPYALFNRAVVVVPVVEASLLLQLTPVMGVGAAVVLLGERLTPAQIAGAALTVLAVALHILSTVQRAPRRQPAHGRRGVHRTSYARSAT</sequence>
<feature type="transmembrane region" description="Helical" evidence="7">
    <location>
        <begin position="84"/>
        <end position="106"/>
    </location>
</feature>
<organism evidence="9 10">
    <name type="scientific">Nonomuraea dietziae</name>
    <dbReference type="NCBI Taxonomy" id="65515"/>
    <lineage>
        <taxon>Bacteria</taxon>
        <taxon>Bacillati</taxon>
        <taxon>Actinomycetota</taxon>
        <taxon>Actinomycetes</taxon>
        <taxon>Streptosporangiales</taxon>
        <taxon>Streptosporangiaceae</taxon>
        <taxon>Nonomuraea</taxon>
    </lineage>
</organism>
<dbReference type="EMBL" id="JACIBV010000003">
    <property type="protein sequence ID" value="MBB3733849.1"/>
    <property type="molecule type" value="Genomic_DNA"/>
</dbReference>
<proteinExistence type="inferred from homology"/>
<evidence type="ECO:0000313" key="9">
    <source>
        <dbReference type="EMBL" id="MBB3733849.1"/>
    </source>
</evidence>
<evidence type="ECO:0000256" key="3">
    <source>
        <dbReference type="ARBA" id="ARBA00022692"/>
    </source>
</evidence>
<feature type="domain" description="EamA" evidence="8">
    <location>
        <begin position="27"/>
        <end position="152"/>
    </location>
</feature>
<keyword evidence="10" id="KW-1185">Reference proteome</keyword>
<comment type="subcellular location">
    <subcellularLocation>
        <location evidence="1">Membrane</location>
        <topology evidence="1">Multi-pass membrane protein</topology>
    </subcellularLocation>
</comment>
<evidence type="ECO:0000313" key="10">
    <source>
        <dbReference type="Proteomes" id="UP000579945"/>
    </source>
</evidence>
<dbReference type="InterPro" id="IPR000620">
    <property type="entry name" value="EamA_dom"/>
</dbReference>
<feature type="transmembrane region" description="Helical" evidence="7">
    <location>
        <begin position="112"/>
        <end position="130"/>
    </location>
</feature>
<evidence type="ECO:0000256" key="2">
    <source>
        <dbReference type="ARBA" id="ARBA00007362"/>
    </source>
</evidence>
<dbReference type="SUPFAM" id="SSF103481">
    <property type="entry name" value="Multidrug resistance efflux transporter EmrE"/>
    <property type="match status" value="2"/>
</dbReference>
<keyword evidence="5 7" id="KW-0472">Membrane</keyword>
<gene>
    <name evidence="9" type="ORF">FHR33_009802</name>
</gene>